<gene>
    <name evidence="1" type="ORF">C2L71_07065</name>
</gene>
<dbReference type="RefSeq" id="WP_103265074.1">
    <property type="nucleotide sequence ID" value="NZ_CABMLE010000007.1"/>
</dbReference>
<dbReference type="AlphaFoldDB" id="A0A2K2UB75"/>
<proteinExistence type="predicted"/>
<dbReference type="Proteomes" id="UP000236197">
    <property type="component" value="Unassembled WGS sequence"/>
</dbReference>
<protein>
    <submittedName>
        <fullName evidence="1">Uncharacterized protein</fullName>
    </submittedName>
</protein>
<evidence type="ECO:0000313" key="1">
    <source>
        <dbReference type="EMBL" id="PNV67563.1"/>
    </source>
</evidence>
<accession>A0A2K2UB75</accession>
<dbReference type="Gene3D" id="1.25.40.10">
    <property type="entry name" value="Tetratricopeptide repeat domain"/>
    <property type="match status" value="1"/>
</dbReference>
<name>A0A2K2UB75_9ACTN</name>
<dbReference type="InterPro" id="IPR011990">
    <property type="entry name" value="TPR-like_helical_dom_sf"/>
</dbReference>
<reference evidence="2" key="1">
    <citation type="submission" date="2018-01" db="EMBL/GenBank/DDBJ databases">
        <title>Rubneribacter badeniensis gen. nov., sp. nov., and Colonibacter rubneri, gen. nov., sp. nov., WGS of new members of the Eggerthellaceae.</title>
        <authorList>
            <person name="Danylec N."/>
            <person name="Stoll D.A."/>
            <person name="Doetsch A."/>
            <person name="Kulling S.E."/>
            <person name="Huch M."/>
        </authorList>
    </citation>
    <scope>NUCLEOTIDE SEQUENCE [LARGE SCALE GENOMIC DNA]</scope>
    <source>
        <strain evidence="2">ResAG-96</strain>
    </source>
</reference>
<comment type="caution">
    <text evidence="1">The sequence shown here is derived from an EMBL/GenBank/DDBJ whole genome shotgun (WGS) entry which is preliminary data.</text>
</comment>
<evidence type="ECO:0000313" key="2">
    <source>
        <dbReference type="Proteomes" id="UP000236197"/>
    </source>
</evidence>
<dbReference type="SUPFAM" id="SSF48452">
    <property type="entry name" value="TPR-like"/>
    <property type="match status" value="1"/>
</dbReference>
<dbReference type="OrthoDB" id="3237872at2"/>
<sequence length="938" mass="101383">MRQVEEREGVYRIGAAKALLGTVRRVLPHALPSVAFDCGAFGWIGGACPAPNKSDRYVVEFLGASEFRILAYIDRYGRVFATDRPVPSPPARPPELAFARYSEQDGSNEERGSVEVHDAEGKRQVAQYACRRGRYTIFDSWYDFGPYGADLAYDDVMARAFLAFVHRPRACDAPMPTRGVDFAFSVLRGQKLLPALRSIVSAVESAEEDPVLRPPALASSLARWLIEAGLERIEARGVPDDILRLVRTARYADTFFIAADDEHPPVTRREIWALESALNRFLLMNEAFNERASFASDIDCVRWEGYLVDTAASSSLAFDLASDASSGEVGGEWATRCAVNAALERMRLPFRVEALLRCDVGEGAAAIEITVPDAGLMPTRRCSNASAAQGAPASSVDGWASATASEREAQARCYAMHVGLALALAVFESSAFLQRVDLVARPLAVEDVDRVQAPDGDPVVFRSAEVGDTPAYYQVTFTRGLFEHHELIHAARLGDPTSLFAYAGALFDLPAADPFAVVNALSSAVSRRALPESADALISGQAAEVLAAREARDLRIEVDTYRRRIGERLADGIVRAETTIEAIRLVREEQDAAEAREDARTVAACTRLMAALAEGSLDMEEQNAIVGRFLGEDRCLVALGRARTRAPQDPGSAASILIDAVAEASMIDGYADGAATVYRCFDSYAARVCYNRARAAACDDCAVLADEASKMQGVGTDSTTSFVPDLASLAAADAHRRIELAPDTFYLCHLEIVRLLEHSFERTEEALRFGRRAIELAPATSAGYRQLGRAFMLVGDMENAAKTLEGGLGIAVQPDDIAMAYYQLAYVRWNAGDPQVGALCYVKSLATSPAVALQATAELHELVEETGVALPDKDSLDEKLAAAGVPIAPTAAVLDILNESAAAAADAGLFHVSRNLLALRLRYRPDDALVNVLKSLEE</sequence>
<dbReference type="EMBL" id="PPEK01000007">
    <property type="protein sequence ID" value="PNV67563.1"/>
    <property type="molecule type" value="Genomic_DNA"/>
</dbReference>
<keyword evidence="2" id="KW-1185">Reference proteome</keyword>
<organism evidence="1 2">
    <name type="scientific">Enteroscipio rubneri</name>
    <dbReference type="NCBI Taxonomy" id="2070686"/>
    <lineage>
        <taxon>Bacteria</taxon>
        <taxon>Bacillati</taxon>
        <taxon>Actinomycetota</taxon>
        <taxon>Coriobacteriia</taxon>
        <taxon>Eggerthellales</taxon>
        <taxon>Eggerthellaceae</taxon>
        <taxon>Enteroscipio</taxon>
    </lineage>
</organism>